<dbReference type="InterPro" id="IPR036493">
    <property type="entry name" value="YunC_sf"/>
</dbReference>
<dbReference type="Gene3D" id="3.30.1980.10">
    <property type="entry name" value="Hypothetical protein YunC"/>
    <property type="match status" value="1"/>
</dbReference>
<accession>A0A172TNK4</accession>
<protein>
    <recommendedName>
        <fullName evidence="3">DUF1805 domain-containing protein</fullName>
    </recommendedName>
</protein>
<gene>
    <name evidence="1" type="ORF">SY83_21770</name>
</gene>
<dbReference type="InterPro" id="IPR014931">
    <property type="entry name" value="DUF1805"/>
</dbReference>
<keyword evidence="2" id="KW-1185">Reference proteome</keyword>
<proteinExistence type="predicted"/>
<name>A0A172TNK4_9BACL</name>
<dbReference type="Pfam" id="PF08827">
    <property type="entry name" value="DUF1805"/>
    <property type="match status" value="1"/>
</dbReference>
<reference evidence="1 2" key="1">
    <citation type="submission" date="2015-01" db="EMBL/GenBank/DDBJ databases">
        <title>Paenibacillus swuensis/DY6/whole genome sequencing.</title>
        <authorList>
            <person name="Kim M.K."/>
            <person name="Srinivasan S."/>
            <person name="Lee J.-J."/>
        </authorList>
    </citation>
    <scope>NUCLEOTIDE SEQUENCE [LARGE SCALE GENOMIC DNA]</scope>
    <source>
        <strain evidence="1 2">DY6</strain>
    </source>
</reference>
<sequence>MVRVEPIAIGDKTAIGIEVKLPKTTLVVVTTDKGYIMCGALDVALLNERLRDREIIAGRALGVKTLEDLLEAPLESVTHTAEAHGIVKGMQGREAILRMM</sequence>
<dbReference type="KEGG" id="pswu:SY83_21770"/>
<dbReference type="SUPFAM" id="SSF102891">
    <property type="entry name" value="Hypothetical protein Ta1206"/>
    <property type="match status" value="1"/>
</dbReference>
<evidence type="ECO:0000313" key="1">
    <source>
        <dbReference type="EMBL" id="ANE48474.1"/>
    </source>
</evidence>
<evidence type="ECO:0000313" key="2">
    <source>
        <dbReference type="Proteomes" id="UP000076927"/>
    </source>
</evidence>
<dbReference type="PATRIC" id="fig|1178515.4.peg.4413"/>
<evidence type="ECO:0008006" key="3">
    <source>
        <dbReference type="Google" id="ProtNLM"/>
    </source>
</evidence>
<organism evidence="1 2">
    <name type="scientific">Paenibacillus swuensis</name>
    <dbReference type="NCBI Taxonomy" id="1178515"/>
    <lineage>
        <taxon>Bacteria</taxon>
        <taxon>Bacillati</taxon>
        <taxon>Bacillota</taxon>
        <taxon>Bacilli</taxon>
        <taxon>Bacillales</taxon>
        <taxon>Paenibacillaceae</taxon>
        <taxon>Paenibacillus</taxon>
    </lineage>
</organism>
<dbReference type="RefSeq" id="WP_068610375.1">
    <property type="nucleotide sequence ID" value="NZ_CP011388.1"/>
</dbReference>
<dbReference type="STRING" id="1178515.SY83_21770"/>
<dbReference type="Proteomes" id="UP000076927">
    <property type="component" value="Chromosome"/>
</dbReference>
<dbReference type="EMBL" id="CP011388">
    <property type="protein sequence ID" value="ANE48474.1"/>
    <property type="molecule type" value="Genomic_DNA"/>
</dbReference>
<dbReference type="OrthoDB" id="2641826at2"/>
<dbReference type="AlphaFoldDB" id="A0A172TNK4"/>